<dbReference type="CDD" id="cd02440">
    <property type="entry name" value="AdoMet_MTases"/>
    <property type="match status" value="1"/>
</dbReference>
<keyword evidence="2" id="KW-0949">S-adenosyl-L-methionine</keyword>
<sequence length="672" mass="75053">MGQASKTTPSDLAACRQAMVASQVELRGIVTPSVLQAMREVRREAFLPRELAEFAYHDTALLVGPNQLMPQPYIVALMADALALTGTEKVLDVGAGSGYLAAVLGHLAQQVFSIERIPELCDKAREEMAAEGISNVHVLLGDASQGCPGEAPFDAIVVTAGGLKPPDALLHQLKIGGRMVIPLGSDARIQELVCITRESEGEYRYDDLADINFLPLKASFGWQAEELSASTPFGQWVMLDRETTLSQRIAAVAQGFDNEENLPLAGLLERIGDSRIVLLGEASHGTSEFYLIRERITRALIEQKGFSFIAIEGDWPDAARVDHYVRHAEYPASEWIAFARFPTWMWRNEEVRGFVDWLRAYNAPLPAERRVAFHGLDLYSLYNSIQAILRYLDDVDPKVAAIARERYGCLTPYQTDPGAYARAALNPDYESCEQPVLDMLRDLQAKHRLYAEHNGERFLNTVQNARLVANAEEYYRTMFYGSRSAWNMRDTHMFETLENLLDHHGENSRAVVWAHNSHIGDSEATDMALRGEFNIGRLCRARYGQQVYSIGFGTHSGTVAAASDWGRPMEIKQVRPALDGSIESLCHQSGVSRFMLPLRQGDAVLLNGLNTRHLERAIGVIYRPETERQSHYFETRLPGQFDEYVWLDQTRAVTPLATGSLRGMPDTYPFGV</sequence>
<dbReference type="Gene3D" id="3.40.50.150">
    <property type="entry name" value="Vaccinia Virus protein VP39"/>
    <property type="match status" value="1"/>
</dbReference>
<dbReference type="Gene3D" id="3.30.1870.10">
    <property type="entry name" value="EreA-like, domain 2"/>
    <property type="match status" value="1"/>
</dbReference>
<dbReference type="EC" id="2.1.1.77" evidence="2"/>
<dbReference type="GO" id="GO:0032259">
    <property type="term" value="P:methylation"/>
    <property type="evidence" value="ECO:0007669"/>
    <property type="project" value="UniProtKB-KW"/>
</dbReference>
<keyword evidence="2 3" id="KW-0808">Transferase</keyword>
<gene>
    <name evidence="2" type="primary">pcm</name>
    <name evidence="3" type="ORF">SAMN04487963_2147</name>
</gene>
<comment type="subcellular location">
    <subcellularLocation>
        <location evidence="2">Cytoplasm</location>
    </subcellularLocation>
</comment>
<dbReference type="GO" id="GO:0004719">
    <property type="term" value="F:protein-L-isoaspartate (D-aspartate) O-methyltransferase activity"/>
    <property type="evidence" value="ECO:0007669"/>
    <property type="project" value="UniProtKB-UniRule"/>
</dbReference>
<dbReference type="GO" id="GO:0005737">
    <property type="term" value="C:cytoplasm"/>
    <property type="evidence" value="ECO:0007669"/>
    <property type="project" value="UniProtKB-SubCell"/>
</dbReference>
<evidence type="ECO:0000256" key="1">
    <source>
        <dbReference type="ARBA" id="ARBA00005369"/>
    </source>
</evidence>
<dbReference type="Gene3D" id="1.20.1440.30">
    <property type="entry name" value="Biosynthetic Protein domain"/>
    <property type="match status" value="1"/>
</dbReference>
<dbReference type="Pfam" id="PF05139">
    <property type="entry name" value="Erythro_esteras"/>
    <property type="match status" value="1"/>
</dbReference>
<dbReference type="InterPro" id="IPR000682">
    <property type="entry name" value="PCMT"/>
</dbReference>
<protein>
    <recommendedName>
        <fullName evidence="2">Protein-L-isoaspartate O-methyltransferase</fullName>
        <ecNumber evidence="2">2.1.1.77</ecNumber>
    </recommendedName>
    <alternativeName>
        <fullName evidence="2">L-isoaspartyl protein carboxyl methyltransferase</fullName>
    </alternativeName>
    <alternativeName>
        <fullName evidence="2">Protein L-isoaspartyl methyltransferase</fullName>
    </alternativeName>
    <alternativeName>
        <fullName evidence="2">Protein-beta-aspartate methyltransferase</fullName>
        <shortName evidence="2">PIMT</shortName>
    </alternativeName>
</protein>
<reference evidence="4" key="1">
    <citation type="submission" date="2016-10" db="EMBL/GenBank/DDBJ databases">
        <authorList>
            <person name="Varghese N."/>
            <person name="Submissions S."/>
        </authorList>
    </citation>
    <scope>NUCLEOTIDE SEQUENCE [LARGE SCALE GENOMIC DNA]</scope>
    <source>
        <strain evidence="4">CGMCC 1.7061</strain>
    </source>
</reference>
<comment type="caution">
    <text evidence="2">Lacks conserved residue(s) required for the propagation of feature annotation.</text>
</comment>
<dbReference type="CDD" id="cd14728">
    <property type="entry name" value="Ere-like"/>
    <property type="match status" value="1"/>
</dbReference>
<dbReference type="InterPro" id="IPR052036">
    <property type="entry name" value="Hydrolase/PRTase-associated"/>
</dbReference>
<dbReference type="InterPro" id="IPR029063">
    <property type="entry name" value="SAM-dependent_MTases_sf"/>
</dbReference>
<dbReference type="GO" id="GO:0046677">
    <property type="term" value="P:response to antibiotic"/>
    <property type="evidence" value="ECO:0007669"/>
    <property type="project" value="InterPro"/>
</dbReference>
<evidence type="ECO:0000256" key="2">
    <source>
        <dbReference type="HAMAP-Rule" id="MF_00090"/>
    </source>
</evidence>
<dbReference type="HAMAP" id="MF_00090">
    <property type="entry name" value="PIMT"/>
    <property type="match status" value="1"/>
</dbReference>
<keyword evidence="2 3" id="KW-0489">Methyltransferase</keyword>
<dbReference type="Proteomes" id="UP000198519">
    <property type="component" value="Unassembled WGS sequence"/>
</dbReference>
<dbReference type="PANTHER" id="PTHR31299">
    <property type="entry name" value="ESTERASE, PUTATIVE (AFU_ORTHOLOGUE AFUA_1G05850)-RELATED"/>
    <property type="match status" value="1"/>
</dbReference>
<dbReference type="SUPFAM" id="SSF159501">
    <property type="entry name" value="EreA/ChaN-like"/>
    <property type="match status" value="1"/>
</dbReference>
<dbReference type="EMBL" id="FOUE01000003">
    <property type="protein sequence ID" value="SFM34377.1"/>
    <property type="molecule type" value="Genomic_DNA"/>
</dbReference>
<evidence type="ECO:0000313" key="3">
    <source>
        <dbReference type="EMBL" id="SFM34377.1"/>
    </source>
</evidence>
<accession>A0A1I4Q2X1</accession>
<evidence type="ECO:0000313" key="4">
    <source>
        <dbReference type="Proteomes" id="UP000198519"/>
    </source>
</evidence>
<dbReference type="Gene3D" id="3.40.1660.10">
    <property type="entry name" value="EreA-like (biosynthetic domain)"/>
    <property type="match status" value="1"/>
</dbReference>
<dbReference type="NCBIfam" id="TIGR00080">
    <property type="entry name" value="pimt"/>
    <property type="match status" value="1"/>
</dbReference>
<keyword evidence="4" id="KW-1185">Reference proteome</keyword>
<comment type="function">
    <text evidence="2">Catalyzes the methyl esterification of L-isoaspartyl residues in peptides and proteins that result from spontaneous decomposition of normal L-aspartyl and L-asparaginyl residues. It plays a role in the repair and/or degradation of damaged proteins.</text>
</comment>
<dbReference type="OrthoDB" id="9810066at2"/>
<dbReference type="AlphaFoldDB" id="A0A1I4Q2X1"/>
<keyword evidence="2" id="KW-0963">Cytoplasm</keyword>
<dbReference type="STRING" id="488535.SAMN04487963_2147"/>
<name>A0A1I4Q2X1_9GAMM</name>
<dbReference type="RefSeq" id="WP_092022363.1">
    <property type="nucleotide sequence ID" value="NZ_FOUE01000003.1"/>
</dbReference>
<comment type="catalytic activity">
    <reaction evidence="2">
        <text>[protein]-L-isoaspartate + S-adenosyl-L-methionine = [protein]-L-isoaspartate alpha-methyl ester + S-adenosyl-L-homocysteine</text>
        <dbReference type="Rhea" id="RHEA:12705"/>
        <dbReference type="Rhea" id="RHEA-COMP:12143"/>
        <dbReference type="Rhea" id="RHEA-COMP:12144"/>
        <dbReference type="ChEBI" id="CHEBI:57856"/>
        <dbReference type="ChEBI" id="CHEBI:59789"/>
        <dbReference type="ChEBI" id="CHEBI:90596"/>
        <dbReference type="ChEBI" id="CHEBI:90598"/>
        <dbReference type="EC" id="2.1.1.77"/>
    </reaction>
</comment>
<dbReference type="PANTHER" id="PTHR31299:SF0">
    <property type="entry name" value="ESTERASE, PUTATIVE (AFU_ORTHOLOGUE AFUA_1G05850)-RELATED"/>
    <property type="match status" value="1"/>
</dbReference>
<dbReference type="GO" id="GO:0030091">
    <property type="term" value="P:protein repair"/>
    <property type="evidence" value="ECO:0007669"/>
    <property type="project" value="UniProtKB-UniRule"/>
</dbReference>
<dbReference type="SUPFAM" id="SSF53335">
    <property type="entry name" value="S-adenosyl-L-methionine-dependent methyltransferases"/>
    <property type="match status" value="1"/>
</dbReference>
<organism evidence="3 4">
    <name type="scientific">Marinobacter zhejiangensis</name>
    <dbReference type="NCBI Taxonomy" id="488535"/>
    <lineage>
        <taxon>Bacteria</taxon>
        <taxon>Pseudomonadati</taxon>
        <taxon>Pseudomonadota</taxon>
        <taxon>Gammaproteobacteria</taxon>
        <taxon>Pseudomonadales</taxon>
        <taxon>Marinobacteraceae</taxon>
        <taxon>Marinobacter</taxon>
    </lineage>
</organism>
<proteinExistence type="inferred from homology"/>
<comment type="similarity">
    <text evidence="1 2">Belongs to the methyltransferase superfamily. L-isoaspartyl/D-aspartyl protein methyltransferase family.</text>
</comment>
<dbReference type="InterPro" id="IPR007815">
    <property type="entry name" value="Emycin_Estase"/>
</dbReference>
<dbReference type="Pfam" id="PF01135">
    <property type="entry name" value="PCMT"/>
    <property type="match status" value="1"/>
</dbReference>
<dbReference type="NCBIfam" id="NF001453">
    <property type="entry name" value="PRK00312.1"/>
    <property type="match status" value="1"/>
</dbReference>